<evidence type="ECO:0000256" key="7">
    <source>
        <dbReference type="ARBA" id="ARBA00023065"/>
    </source>
</evidence>
<dbReference type="EMBL" id="JACIJC010000004">
    <property type="protein sequence ID" value="MBB5686881.1"/>
    <property type="molecule type" value="Genomic_DNA"/>
</dbReference>
<evidence type="ECO:0000256" key="13">
    <source>
        <dbReference type="SAM" id="SignalP"/>
    </source>
</evidence>
<dbReference type="RefSeq" id="WP_184019709.1">
    <property type="nucleotide sequence ID" value="NZ_JACIJC010000004.1"/>
</dbReference>
<evidence type="ECO:0000256" key="1">
    <source>
        <dbReference type="ARBA" id="ARBA00004571"/>
    </source>
</evidence>
<dbReference type="CDD" id="cd01347">
    <property type="entry name" value="ligand_gated_channel"/>
    <property type="match status" value="1"/>
</dbReference>
<dbReference type="GO" id="GO:0006826">
    <property type="term" value="P:iron ion transport"/>
    <property type="evidence" value="ECO:0007669"/>
    <property type="project" value="UniProtKB-KW"/>
</dbReference>
<comment type="similarity">
    <text evidence="11 12">Belongs to the TonB-dependent receptor family.</text>
</comment>
<feature type="signal peptide" evidence="13">
    <location>
        <begin position="1"/>
        <end position="26"/>
    </location>
</feature>
<evidence type="ECO:0000259" key="15">
    <source>
        <dbReference type="Pfam" id="PF07715"/>
    </source>
</evidence>
<keyword evidence="2 11" id="KW-0813">Transport</keyword>
<evidence type="ECO:0000256" key="5">
    <source>
        <dbReference type="ARBA" id="ARBA00022692"/>
    </source>
</evidence>
<evidence type="ECO:0000256" key="3">
    <source>
        <dbReference type="ARBA" id="ARBA00022452"/>
    </source>
</evidence>
<keyword evidence="16" id="KW-0675">Receptor</keyword>
<dbReference type="Pfam" id="PF00593">
    <property type="entry name" value="TonB_dep_Rec_b-barrel"/>
    <property type="match status" value="1"/>
</dbReference>
<feature type="domain" description="TonB-dependent receptor-like beta-barrel" evidence="14">
    <location>
        <begin position="291"/>
        <end position="693"/>
    </location>
</feature>
<dbReference type="Gene3D" id="2.40.170.20">
    <property type="entry name" value="TonB-dependent receptor, beta-barrel domain"/>
    <property type="match status" value="1"/>
</dbReference>
<keyword evidence="4" id="KW-0410">Iron transport</keyword>
<reference evidence="16 17" key="1">
    <citation type="submission" date="2020-08" db="EMBL/GenBank/DDBJ databases">
        <title>Genomic Encyclopedia of Type Strains, Phase IV (KMG-IV): sequencing the most valuable type-strain genomes for metagenomic binning, comparative biology and taxonomic classification.</title>
        <authorList>
            <person name="Goeker M."/>
        </authorList>
    </citation>
    <scope>NUCLEOTIDE SEQUENCE [LARGE SCALE GENOMIC DNA]</scope>
    <source>
        <strain evidence="16 17">DSM 25079</strain>
    </source>
</reference>
<feature type="domain" description="TonB-dependent receptor plug" evidence="15">
    <location>
        <begin position="54"/>
        <end position="163"/>
    </location>
</feature>
<keyword evidence="6" id="KW-0408">Iron</keyword>
<protein>
    <submittedName>
        <fullName evidence="16">Outer membrane receptor protein involved in Fe transport</fullName>
    </submittedName>
</protein>
<dbReference type="PANTHER" id="PTHR32552:SF81">
    <property type="entry name" value="TONB-DEPENDENT OUTER MEMBRANE RECEPTOR"/>
    <property type="match status" value="1"/>
</dbReference>
<accession>A0A7W9AJZ5</accession>
<evidence type="ECO:0000256" key="6">
    <source>
        <dbReference type="ARBA" id="ARBA00023004"/>
    </source>
</evidence>
<evidence type="ECO:0000256" key="12">
    <source>
        <dbReference type="RuleBase" id="RU003357"/>
    </source>
</evidence>
<dbReference type="InterPro" id="IPR036942">
    <property type="entry name" value="Beta-barrel_TonB_sf"/>
</dbReference>
<dbReference type="Proteomes" id="UP000549617">
    <property type="component" value="Unassembled WGS sequence"/>
</dbReference>
<evidence type="ECO:0000313" key="16">
    <source>
        <dbReference type="EMBL" id="MBB5686881.1"/>
    </source>
</evidence>
<evidence type="ECO:0000256" key="11">
    <source>
        <dbReference type="PROSITE-ProRule" id="PRU01360"/>
    </source>
</evidence>
<gene>
    <name evidence="16" type="ORF">FHS49_002905</name>
</gene>
<sequence length="729" mass="77899">MTKIMIKPFAISAIAMMMAGATPAWAQEAVEDSASNTGNEIIVTAGKRQERLGDFAGSLSAVTGEQLEKIGAQDFKDYLTRTPGVAFNTGPSNNSQAVIRGIGTNAGLDQGQGTTGYFINDIPMNEPGYTVVIPDIDAFDVQRVEVLRGPQGTLFGSASLGGAINFISNLANPEAIEAAAEAGIGTTRFSDGEVNYRAKGMINLPIIADKLAVRAVVTQRVDAGYINNIGVGEKGSNDLHTFGVRGSIVFTPDVDTKLSYLGLYQKSRTDDNSIANANLGLLVKSTAIELPMIFETELHSLRLDHDFGFADFTMLGTYNKKSGDIYDELSSIPFYGALNPGLHNFLQAGQSTTWSFEARFASPKGETFDWVVGATHINTEKGFQEHLSSPNYTANHPAENAAGLLNGDEYYFGASRTKGEENALFGEGNLNLGAFTLTAGGRLFQTSTDTYTIGAGIFSGAPYSAPLINPPFGVNESGFAPKLSIKYQPQDDFMVYALASKGYRFGSPNTLPPLAGSPIPLGTESDSLWNYEVGTRFDLFDKALNLNLTGFYVDWTNLQVRLRRAGDGLTYGANAGAAEIYGVEAAAALTLGGFSFATNVTYLDAKLSEAIPTGSPPLPEGKRLPSAAKWRISNTASYSFGGEVAPTVMLLHRYVSRSPGFLTETTSFAPYSIFDARISAKLGAFSAAVYAENIADKRAVTFGYSDFGSGAGRFIVRPRTFGVQLNWAL</sequence>
<keyword evidence="3 11" id="KW-1134">Transmembrane beta strand</keyword>
<dbReference type="Pfam" id="PF07715">
    <property type="entry name" value="Plug"/>
    <property type="match status" value="1"/>
</dbReference>
<dbReference type="PROSITE" id="PS52016">
    <property type="entry name" value="TONB_DEPENDENT_REC_3"/>
    <property type="match status" value="1"/>
</dbReference>
<name>A0A7W9AJZ5_9SPHN</name>
<evidence type="ECO:0000259" key="14">
    <source>
        <dbReference type="Pfam" id="PF00593"/>
    </source>
</evidence>
<dbReference type="AlphaFoldDB" id="A0A7W9AJZ5"/>
<evidence type="ECO:0000256" key="8">
    <source>
        <dbReference type="ARBA" id="ARBA00023077"/>
    </source>
</evidence>
<dbReference type="InterPro" id="IPR012910">
    <property type="entry name" value="Plug_dom"/>
</dbReference>
<dbReference type="PANTHER" id="PTHR32552">
    <property type="entry name" value="FERRICHROME IRON RECEPTOR-RELATED"/>
    <property type="match status" value="1"/>
</dbReference>
<evidence type="ECO:0000256" key="4">
    <source>
        <dbReference type="ARBA" id="ARBA00022496"/>
    </source>
</evidence>
<feature type="chain" id="PRO_5030624632" evidence="13">
    <location>
        <begin position="27"/>
        <end position="729"/>
    </location>
</feature>
<evidence type="ECO:0000256" key="9">
    <source>
        <dbReference type="ARBA" id="ARBA00023136"/>
    </source>
</evidence>
<organism evidence="16 17">
    <name type="scientific">Sphingobium boeckii</name>
    <dbReference type="NCBI Taxonomy" id="1082345"/>
    <lineage>
        <taxon>Bacteria</taxon>
        <taxon>Pseudomonadati</taxon>
        <taxon>Pseudomonadota</taxon>
        <taxon>Alphaproteobacteria</taxon>
        <taxon>Sphingomonadales</taxon>
        <taxon>Sphingomonadaceae</taxon>
        <taxon>Sphingobium</taxon>
    </lineage>
</organism>
<keyword evidence="17" id="KW-1185">Reference proteome</keyword>
<keyword evidence="7" id="KW-0406">Ion transport</keyword>
<keyword evidence="8 12" id="KW-0798">TonB box</keyword>
<dbReference type="SUPFAM" id="SSF56935">
    <property type="entry name" value="Porins"/>
    <property type="match status" value="1"/>
</dbReference>
<proteinExistence type="inferred from homology"/>
<dbReference type="InterPro" id="IPR039426">
    <property type="entry name" value="TonB-dep_rcpt-like"/>
</dbReference>
<keyword evidence="10 11" id="KW-0998">Cell outer membrane</keyword>
<keyword evidence="5 11" id="KW-0812">Transmembrane</keyword>
<dbReference type="InterPro" id="IPR000531">
    <property type="entry name" value="Beta-barrel_TonB"/>
</dbReference>
<comment type="caution">
    <text evidence="16">The sequence shown here is derived from an EMBL/GenBank/DDBJ whole genome shotgun (WGS) entry which is preliminary data.</text>
</comment>
<keyword evidence="9 11" id="KW-0472">Membrane</keyword>
<evidence type="ECO:0000256" key="10">
    <source>
        <dbReference type="ARBA" id="ARBA00023237"/>
    </source>
</evidence>
<evidence type="ECO:0000313" key="17">
    <source>
        <dbReference type="Proteomes" id="UP000549617"/>
    </source>
</evidence>
<comment type="subcellular location">
    <subcellularLocation>
        <location evidence="1 11">Cell outer membrane</location>
        <topology evidence="1 11">Multi-pass membrane protein</topology>
    </subcellularLocation>
</comment>
<evidence type="ECO:0000256" key="2">
    <source>
        <dbReference type="ARBA" id="ARBA00022448"/>
    </source>
</evidence>
<dbReference type="GO" id="GO:0009279">
    <property type="term" value="C:cell outer membrane"/>
    <property type="evidence" value="ECO:0007669"/>
    <property type="project" value="UniProtKB-SubCell"/>
</dbReference>
<keyword evidence="13" id="KW-0732">Signal</keyword>